<evidence type="ECO:0000259" key="3">
    <source>
        <dbReference type="PROSITE" id="PS50089"/>
    </source>
</evidence>
<dbReference type="Gene3D" id="3.30.40.10">
    <property type="entry name" value="Zinc/RING finger domain, C3HC4 (zinc finger)"/>
    <property type="match status" value="1"/>
</dbReference>
<proteinExistence type="predicted"/>
<feature type="compositionally biased region" description="Polar residues" evidence="2">
    <location>
        <begin position="135"/>
        <end position="144"/>
    </location>
</feature>
<dbReference type="AlphaFoldDB" id="A0AAN6RH59"/>
<feature type="region of interest" description="Disordered" evidence="2">
    <location>
        <begin position="74"/>
        <end position="150"/>
    </location>
</feature>
<dbReference type="InterPro" id="IPR001841">
    <property type="entry name" value="Znf_RING"/>
</dbReference>
<name>A0AAN6RH59_9PLEO</name>
<keyword evidence="1" id="KW-0863">Zinc-finger</keyword>
<gene>
    <name evidence="4" type="ORF">GRF29_44g1357385</name>
</gene>
<protein>
    <recommendedName>
        <fullName evidence="3">RING-type domain-containing protein</fullName>
    </recommendedName>
</protein>
<comment type="caution">
    <text evidence="4">The sequence shown here is derived from an EMBL/GenBank/DDBJ whole genome shotgun (WGS) entry which is preliminary data.</text>
</comment>
<keyword evidence="1" id="KW-0479">Metal-binding</keyword>
<sequence>MAPAARNLKDFLKTLDECEGQCFCMEPFTEDHVAMTMECCKQMVGRKCLEKWVKGRAVNKNKCPTCRKELFSKTSTRSTGSRASDAIATPGPSRDNRSLRNLLQSVPRSTSSSTPRAEPPTPPSRVRPPPTNFPQSVPGSSTSPFARAIPPPMPSVVSEWRFSQDFRVNHASLIQEAQALWDSLISHPSLFDLLWTEIQDRYLSMGYSVPDPRNPRGQVSPTRLSEFVLNTVTDEFTFGDTNSYDQPMLRYMHHLQRYPNFIHTEAQEDAILSGREHESVSAEQFHALLLTKPLLHCVELMSRCIQLVREPKHVSANVFVQVTNYLQNNKPAWQLKAICWEYLFRPTLIGQTVRRGDSCFPTLRLLSVLLMSSSVNNILRELSLEGNVQASLSDTFVRQRYDRLLAELQDRTRSGRGGQLEQLAQLSDAALAESWQRVMMNSSP</sequence>
<dbReference type="InterPro" id="IPR013083">
    <property type="entry name" value="Znf_RING/FYVE/PHD"/>
</dbReference>
<feature type="domain" description="RING-type" evidence="3">
    <location>
        <begin position="24"/>
        <end position="67"/>
    </location>
</feature>
<keyword evidence="1" id="KW-0862">Zinc</keyword>
<accession>A0AAN6RH59</accession>
<organism evidence="4 5">
    <name type="scientific">Pseudopithomyces chartarum</name>
    <dbReference type="NCBI Taxonomy" id="1892770"/>
    <lineage>
        <taxon>Eukaryota</taxon>
        <taxon>Fungi</taxon>
        <taxon>Dikarya</taxon>
        <taxon>Ascomycota</taxon>
        <taxon>Pezizomycotina</taxon>
        <taxon>Dothideomycetes</taxon>
        <taxon>Pleosporomycetidae</taxon>
        <taxon>Pleosporales</taxon>
        <taxon>Massarineae</taxon>
        <taxon>Didymosphaeriaceae</taxon>
        <taxon>Pseudopithomyces</taxon>
    </lineage>
</organism>
<dbReference type="EMBL" id="WVTA01000005">
    <property type="protein sequence ID" value="KAK3210018.1"/>
    <property type="molecule type" value="Genomic_DNA"/>
</dbReference>
<dbReference type="GO" id="GO:0008270">
    <property type="term" value="F:zinc ion binding"/>
    <property type="evidence" value="ECO:0007669"/>
    <property type="project" value="UniProtKB-KW"/>
</dbReference>
<dbReference type="PROSITE" id="PS50089">
    <property type="entry name" value="ZF_RING_2"/>
    <property type="match status" value="1"/>
</dbReference>
<dbReference type="Proteomes" id="UP001280581">
    <property type="component" value="Unassembled WGS sequence"/>
</dbReference>
<reference evidence="4 5" key="1">
    <citation type="submission" date="2021-02" db="EMBL/GenBank/DDBJ databases">
        <title>Genome assembly of Pseudopithomyces chartarum.</title>
        <authorList>
            <person name="Jauregui R."/>
            <person name="Singh J."/>
            <person name="Voisey C."/>
        </authorList>
    </citation>
    <scope>NUCLEOTIDE SEQUENCE [LARGE SCALE GENOMIC DNA]</scope>
    <source>
        <strain evidence="4 5">AGR01</strain>
    </source>
</reference>
<evidence type="ECO:0000313" key="5">
    <source>
        <dbReference type="Proteomes" id="UP001280581"/>
    </source>
</evidence>
<dbReference type="SUPFAM" id="SSF57850">
    <property type="entry name" value="RING/U-box"/>
    <property type="match status" value="1"/>
</dbReference>
<evidence type="ECO:0000313" key="4">
    <source>
        <dbReference type="EMBL" id="KAK3210018.1"/>
    </source>
</evidence>
<keyword evidence="5" id="KW-1185">Reference proteome</keyword>
<feature type="compositionally biased region" description="Pro residues" evidence="2">
    <location>
        <begin position="117"/>
        <end position="132"/>
    </location>
</feature>
<evidence type="ECO:0000256" key="2">
    <source>
        <dbReference type="SAM" id="MobiDB-lite"/>
    </source>
</evidence>
<evidence type="ECO:0000256" key="1">
    <source>
        <dbReference type="PROSITE-ProRule" id="PRU00175"/>
    </source>
</evidence>
<feature type="compositionally biased region" description="Low complexity" evidence="2">
    <location>
        <begin position="105"/>
        <end position="116"/>
    </location>
</feature>